<dbReference type="InterPro" id="IPR039241">
    <property type="entry name" value="Rrp9-like"/>
</dbReference>
<dbReference type="GO" id="GO:0032040">
    <property type="term" value="C:small-subunit processome"/>
    <property type="evidence" value="ECO:0007669"/>
    <property type="project" value="TreeGrafter"/>
</dbReference>
<dbReference type="CDD" id="cd00200">
    <property type="entry name" value="WD40"/>
    <property type="match status" value="1"/>
</dbReference>
<reference evidence="7" key="1">
    <citation type="journal article" date="2014" name="BMC Genomics">
        <title>Characterizing the developmental transcriptome of the oriental fruit fly, Bactrocera dorsalis (Diptera: Tephritidae) through comparative genomic analysis with Drosophila melanogaster utilizing modENCODE datasets.</title>
        <authorList>
            <person name="Geib S.M."/>
            <person name="Calla B."/>
            <person name="Hall B."/>
            <person name="Hou S."/>
            <person name="Manoukis N.C."/>
        </authorList>
    </citation>
    <scope>NUCLEOTIDE SEQUENCE</scope>
    <source>
        <strain evidence="7">Punador</strain>
    </source>
</reference>
<feature type="region of interest" description="Disordered" evidence="6">
    <location>
        <begin position="1"/>
        <end position="73"/>
    </location>
</feature>
<keyword evidence="3" id="KW-0677">Repeat</keyword>
<protein>
    <submittedName>
        <fullName evidence="7">U3 small nucleolar RNA-interacting protein 2</fullName>
    </submittedName>
</protein>
<name>A0A034V7S4_BACDO</name>
<evidence type="ECO:0000256" key="1">
    <source>
        <dbReference type="ARBA" id="ARBA00004123"/>
    </source>
</evidence>
<evidence type="ECO:0000256" key="2">
    <source>
        <dbReference type="ARBA" id="ARBA00022574"/>
    </source>
</evidence>
<dbReference type="InterPro" id="IPR036322">
    <property type="entry name" value="WD40_repeat_dom_sf"/>
</dbReference>
<dbReference type="SMART" id="SM00320">
    <property type="entry name" value="WD40"/>
    <property type="match status" value="7"/>
</dbReference>
<dbReference type="InterPro" id="IPR020472">
    <property type="entry name" value="WD40_PAC1"/>
</dbReference>
<dbReference type="Gene3D" id="2.130.10.10">
    <property type="entry name" value="YVTN repeat-like/Quinoprotein amine dehydrogenase"/>
    <property type="match status" value="1"/>
</dbReference>
<feature type="compositionally biased region" description="Acidic residues" evidence="6">
    <location>
        <begin position="52"/>
        <end position="70"/>
    </location>
</feature>
<dbReference type="Pfam" id="PF00400">
    <property type="entry name" value="WD40"/>
    <property type="match status" value="4"/>
</dbReference>
<dbReference type="PANTHER" id="PTHR19865:SF0">
    <property type="entry name" value="U3 SMALL NUCLEOLAR RNA-INTERACTING PROTEIN 2"/>
    <property type="match status" value="1"/>
</dbReference>
<feature type="repeat" description="WD" evidence="5">
    <location>
        <begin position="252"/>
        <end position="293"/>
    </location>
</feature>
<dbReference type="OrthoDB" id="189968at2759"/>
<comment type="subcellular location">
    <subcellularLocation>
        <location evidence="1">Nucleus</location>
    </subcellularLocation>
</comment>
<dbReference type="FunFam" id="2.130.10.10:FF:000509">
    <property type="entry name" value="U3 small nucleolar RNA-interacting protein"/>
    <property type="match status" value="1"/>
</dbReference>
<dbReference type="PANTHER" id="PTHR19865">
    <property type="entry name" value="U3 SMALL NUCLEOLAR RNA INTERACTING PROTEIN 2"/>
    <property type="match status" value="1"/>
</dbReference>
<evidence type="ECO:0000256" key="4">
    <source>
        <dbReference type="ARBA" id="ARBA00023242"/>
    </source>
</evidence>
<dbReference type="InterPro" id="IPR001680">
    <property type="entry name" value="WD40_rpt"/>
</dbReference>
<organism evidence="7">
    <name type="scientific">Bactrocera dorsalis</name>
    <name type="common">Oriental fruit fly</name>
    <name type="synonym">Dacus dorsalis</name>
    <dbReference type="NCBI Taxonomy" id="27457"/>
    <lineage>
        <taxon>Eukaryota</taxon>
        <taxon>Metazoa</taxon>
        <taxon>Ecdysozoa</taxon>
        <taxon>Arthropoda</taxon>
        <taxon>Hexapoda</taxon>
        <taxon>Insecta</taxon>
        <taxon>Pterygota</taxon>
        <taxon>Neoptera</taxon>
        <taxon>Endopterygota</taxon>
        <taxon>Diptera</taxon>
        <taxon>Brachycera</taxon>
        <taxon>Muscomorpha</taxon>
        <taxon>Tephritoidea</taxon>
        <taxon>Tephritidae</taxon>
        <taxon>Bactrocera</taxon>
        <taxon>Bactrocera</taxon>
    </lineage>
</organism>
<proteinExistence type="predicted"/>
<evidence type="ECO:0000256" key="3">
    <source>
        <dbReference type="ARBA" id="ARBA00022737"/>
    </source>
</evidence>
<dbReference type="GO" id="GO:0034511">
    <property type="term" value="F:U3 snoRNA binding"/>
    <property type="evidence" value="ECO:0007669"/>
    <property type="project" value="InterPro"/>
</dbReference>
<feature type="repeat" description="WD" evidence="5">
    <location>
        <begin position="335"/>
        <end position="375"/>
    </location>
</feature>
<keyword evidence="4" id="KW-0539">Nucleus</keyword>
<dbReference type="PROSITE" id="PS50294">
    <property type="entry name" value="WD_REPEATS_REGION"/>
    <property type="match status" value="3"/>
</dbReference>
<keyword evidence="2 5" id="KW-0853">WD repeat</keyword>
<dbReference type="EMBL" id="GAKP01020383">
    <property type="protein sequence ID" value="JAC38569.1"/>
    <property type="molecule type" value="Transcribed_RNA"/>
</dbReference>
<accession>A0A034V7S4</accession>
<dbReference type="InterPro" id="IPR015943">
    <property type="entry name" value="WD40/YVTN_repeat-like_dom_sf"/>
</dbReference>
<evidence type="ECO:0000256" key="6">
    <source>
        <dbReference type="SAM" id="MobiDB-lite"/>
    </source>
</evidence>
<dbReference type="PROSITE" id="PS50082">
    <property type="entry name" value="WD_REPEATS_2"/>
    <property type="match status" value="3"/>
</dbReference>
<dbReference type="PRINTS" id="PR00320">
    <property type="entry name" value="GPROTEINBRPT"/>
</dbReference>
<dbReference type="AlphaFoldDB" id="A0A034V7S4"/>
<dbReference type="SUPFAM" id="SSF50978">
    <property type="entry name" value="WD40 repeat-like"/>
    <property type="match status" value="1"/>
</dbReference>
<feature type="repeat" description="WD" evidence="5">
    <location>
        <begin position="294"/>
        <end position="335"/>
    </location>
</feature>
<evidence type="ECO:0000256" key="5">
    <source>
        <dbReference type="PROSITE-ProRule" id="PRU00221"/>
    </source>
</evidence>
<evidence type="ECO:0000313" key="7">
    <source>
        <dbReference type="EMBL" id="JAC38569.1"/>
    </source>
</evidence>
<gene>
    <name evidence="7" type="primary">U3IP2</name>
</gene>
<sequence length="484" mass="54343">MSSSFFLKKEPKANKKRKLAKEPLPTGSKKAGANKKAPAYKAQPARKRPQKEDEEIASDEEFESGLDGEGDATNLVFSSDEVEEETPQDKRLRLAKQYLEEIEKQEAERAEDREIHDHVSQRLQAEYLDSVGKLRRNIAASIEDYDAENIVVLKHKKQHLPICALVASPDGKYVFTGAKTQFVLKWHIQGQIKLEGHFNVQPHTEDVESDTHRRSHVTAICLSSDMKYLALAEGGRNIQIWCPKELKHLKTFKGHRDVVTSLVFRKDTHDLYSGSKDRSVKIWSLDEMAYVESLFGHQAPITSIDALSRERAITSGGIDCTLRIWKITEESQLIYNGHQNGIECVKFINDENFVSGGEDGSICMWSALKKKSLCTAALAHGVQSNGVANWITAIACVVNTDLLASGSCDGYIRLWQSLDNSRKLKEILKIPMPGFINALAFNINGTKLFAAVGQEHRLGRWWRIKEAKNKIVIIDLITSTSKTS</sequence>